<keyword evidence="2 5" id="KW-0067">ATP-binding</keyword>
<organism evidence="5 6">
    <name type="scientific">Oerskovia turbata</name>
    <dbReference type="NCBI Taxonomy" id="1713"/>
    <lineage>
        <taxon>Bacteria</taxon>
        <taxon>Bacillati</taxon>
        <taxon>Actinomycetota</taxon>
        <taxon>Actinomycetes</taxon>
        <taxon>Micrococcales</taxon>
        <taxon>Cellulomonadaceae</taxon>
        <taxon>Oerskovia</taxon>
    </lineage>
</organism>
<dbReference type="SUPFAM" id="SSF52540">
    <property type="entry name" value="P-loop containing nucleoside triphosphate hydrolases"/>
    <property type="match status" value="1"/>
</dbReference>
<feature type="domain" description="ABC transporter" evidence="3">
    <location>
        <begin position="2"/>
        <end position="204"/>
    </location>
</feature>
<evidence type="ECO:0000313" key="5">
    <source>
        <dbReference type="EMBL" id="RXR33972.1"/>
    </source>
</evidence>
<dbReference type="Proteomes" id="UP000289805">
    <property type="component" value="Unassembled WGS sequence"/>
</dbReference>
<keyword evidence="1" id="KW-0547">Nucleotide-binding</keyword>
<dbReference type="InterPro" id="IPR027417">
    <property type="entry name" value="P-loop_NTPase"/>
</dbReference>
<dbReference type="EMBL" id="SDJQ01000012">
    <property type="protein sequence ID" value="RXR33972.1"/>
    <property type="molecule type" value="Genomic_DNA"/>
</dbReference>
<evidence type="ECO:0000313" key="7">
    <source>
        <dbReference type="Proteomes" id="UP000290517"/>
    </source>
</evidence>
<dbReference type="InterPro" id="IPR017871">
    <property type="entry name" value="ABC_transporter-like_CS"/>
</dbReference>
<dbReference type="Proteomes" id="UP000290517">
    <property type="component" value="Unassembled WGS sequence"/>
</dbReference>
<keyword evidence="7" id="KW-1185">Reference proteome</keyword>
<dbReference type="SMART" id="SM00382">
    <property type="entry name" value="AAA"/>
    <property type="match status" value="1"/>
</dbReference>
<comment type="caution">
    <text evidence="5">The sequence shown here is derived from an EMBL/GenBank/DDBJ whole genome shotgun (WGS) entry which is preliminary data.</text>
</comment>
<dbReference type="GO" id="GO:0005886">
    <property type="term" value="C:plasma membrane"/>
    <property type="evidence" value="ECO:0007669"/>
    <property type="project" value="TreeGrafter"/>
</dbReference>
<dbReference type="GO" id="GO:0016887">
    <property type="term" value="F:ATP hydrolysis activity"/>
    <property type="evidence" value="ECO:0007669"/>
    <property type="project" value="InterPro"/>
</dbReference>
<dbReference type="PROSITE" id="PS50893">
    <property type="entry name" value="ABC_TRANSPORTER_2"/>
    <property type="match status" value="1"/>
</dbReference>
<dbReference type="PROSITE" id="PS00211">
    <property type="entry name" value="ABC_TRANSPORTER_1"/>
    <property type="match status" value="1"/>
</dbReference>
<name>A0A4Q1KV08_9CELL</name>
<evidence type="ECO:0000256" key="2">
    <source>
        <dbReference type="ARBA" id="ARBA00022840"/>
    </source>
</evidence>
<evidence type="ECO:0000259" key="3">
    <source>
        <dbReference type="PROSITE" id="PS50893"/>
    </source>
</evidence>
<dbReference type="InterPro" id="IPR015854">
    <property type="entry name" value="ABC_transpr_LolD-like"/>
</dbReference>
<dbReference type="PANTHER" id="PTHR24220">
    <property type="entry name" value="IMPORT ATP-BINDING PROTEIN"/>
    <property type="match status" value="1"/>
</dbReference>
<dbReference type="InterPro" id="IPR003439">
    <property type="entry name" value="ABC_transporter-like_ATP-bd"/>
</dbReference>
<dbReference type="GO" id="GO:0005524">
    <property type="term" value="F:ATP binding"/>
    <property type="evidence" value="ECO:0007669"/>
    <property type="project" value="UniProtKB-KW"/>
</dbReference>
<dbReference type="OrthoDB" id="9804819at2"/>
<evidence type="ECO:0000256" key="1">
    <source>
        <dbReference type="ARBA" id="ARBA00022741"/>
    </source>
</evidence>
<dbReference type="PANTHER" id="PTHR24220:SF612">
    <property type="entry name" value="FE(3+) IONS IMPORT ATP-BINDING PROTEIN FBPC"/>
    <property type="match status" value="1"/>
</dbReference>
<dbReference type="RefSeq" id="WP_051702689.1">
    <property type="nucleotide sequence ID" value="NZ_JOFV01000003.1"/>
</dbReference>
<reference evidence="6 7" key="1">
    <citation type="submission" date="2019-01" db="EMBL/GenBank/DDBJ databases">
        <title>Oerskovia turbata Genome sequencing and assembly.</title>
        <authorList>
            <person name="Dou T."/>
        </authorList>
    </citation>
    <scope>NUCLEOTIDE SEQUENCE [LARGE SCALE GENOMIC DNA]</scope>
    <source>
        <strain evidence="5 6">JCM12123</strain>
        <strain evidence="4 7">JCM3160</strain>
    </source>
</reference>
<dbReference type="STRING" id="1713.GCA_000718325_00758"/>
<dbReference type="GO" id="GO:0022857">
    <property type="term" value="F:transmembrane transporter activity"/>
    <property type="evidence" value="ECO:0007669"/>
    <property type="project" value="TreeGrafter"/>
</dbReference>
<dbReference type="EMBL" id="SDJR01000006">
    <property type="protein sequence ID" value="RXR25387.1"/>
    <property type="molecule type" value="Genomic_DNA"/>
</dbReference>
<dbReference type="Pfam" id="PF00005">
    <property type="entry name" value="ABC_tran"/>
    <property type="match status" value="1"/>
</dbReference>
<evidence type="ECO:0000313" key="4">
    <source>
        <dbReference type="EMBL" id="RXR25387.1"/>
    </source>
</evidence>
<dbReference type="AlphaFoldDB" id="A0A4Q1KV08"/>
<accession>A0A4Q1KV08</accession>
<gene>
    <name evidence="4" type="ORF">EQW73_11125</name>
    <name evidence="5" type="ORF">EQW78_10190</name>
</gene>
<dbReference type="InterPro" id="IPR003593">
    <property type="entry name" value="AAA+_ATPase"/>
</dbReference>
<protein>
    <submittedName>
        <fullName evidence="5">ABC transporter ATP-binding protein</fullName>
    </submittedName>
</protein>
<proteinExistence type="predicted"/>
<evidence type="ECO:0000313" key="6">
    <source>
        <dbReference type="Proteomes" id="UP000289805"/>
    </source>
</evidence>
<sequence>MIALEHVGMAFGGRRVLDDVCFTFEPGEPYVLQAPSGAGKSTVLNIAAGYVTPTSGRVLAGGPVEYLMQDELLFSELTVGQNLRARSLGLRPGRAGARDSQVSVHDALARLGLAGREDDRVSFMSGGERRRVELAGTLLSDPRVLLLDEPVAHLDPDSARDVYDALWSLRAGRTIVVVTHERDLSTIRGGFRRLTIKNARFEEP</sequence>
<dbReference type="Gene3D" id="3.40.50.300">
    <property type="entry name" value="P-loop containing nucleotide triphosphate hydrolases"/>
    <property type="match status" value="1"/>
</dbReference>